<name>A0A8J4T0R3_9TREM</name>
<dbReference type="Proteomes" id="UP000748531">
    <property type="component" value="Unassembled WGS sequence"/>
</dbReference>
<sequence length="99" mass="11223">SLLNVACFVFDPLPLDSFPKAFLEVPWDPIVLKHETILNNISYLNPYEASTKQIMKPIHTQSLFKWASSNSSLPAWFIENATEYSPLLIQLGYKNVGLP</sequence>
<comment type="caution">
    <text evidence="1">The sequence shown here is derived from an EMBL/GenBank/DDBJ whole genome shotgun (WGS) entry which is preliminary data.</text>
</comment>
<dbReference type="AlphaFoldDB" id="A0A8J4T0R3"/>
<dbReference type="InterPro" id="IPR027417">
    <property type="entry name" value="P-loop_NTPase"/>
</dbReference>
<evidence type="ECO:0000313" key="1">
    <source>
        <dbReference type="EMBL" id="KAF5395704.1"/>
    </source>
</evidence>
<dbReference type="Gene3D" id="3.40.50.300">
    <property type="entry name" value="P-loop containing nucleotide triphosphate hydrolases"/>
    <property type="match status" value="1"/>
</dbReference>
<gene>
    <name evidence="1" type="ORF">PHET_11536</name>
</gene>
<proteinExistence type="predicted"/>
<reference evidence="1" key="1">
    <citation type="submission" date="2019-05" db="EMBL/GenBank/DDBJ databases">
        <title>Annotation for the trematode Paragonimus heterotremus.</title>
        <authorList>
            <person name="Choi Y.-J."/>
        </authorList>
    </citation>
    <scope>NUCLEOTIDE SEQUENCE</scope>
    <source>
        <strain evidence="1">LC</strain>
    </source>
</reference>
<organism evidence="1 2">
    <name type="scientific">Paragonimus heterotremus</name>
    <dbReference type="NCBI Taxonomy" id="100268"/>
    <lineage>
        <taxon>Eukaryota</taxon>
        <taxon>Metazoa</taxon>
        <taxon>Spiralia</taxon>
        <taxon>Lophotrochozoa</taxon>
        <taxon>Platyhelminthes</taxon>
        <taxon>Trematoda</taxon>
        <taxon>Digenea</taxon>
        <taxon>Plagiorchiida</taxon>
        <taxon>Troglotremata</taxon>
        <taxon>Troglotrematidae</taxon>
        <taxon>Paragonimus</taxon>
    </lineage>
</organism>
<dbReference type="EMBL" id="LUCH01010778">
    <property type="protein sequence ID" value="KAF5395704.1"/>
    <property type="molecule type" value="Genomic_DNA"/>
</dbReference>
<feature type="non-terminal residue" evidence="1">
    <location>
        <position position="1"/>
    </location>
</feature>
<keyword evidence="2" id="KW-1185">Reference proteome</keyword>
<feature type="non-terminal residue" evidence="1">
    <location>
        <position position="99"/>
    </location>
</feature>
<protein>
    <submittedName>
        <fullName evidence="1">Uncharacterized protein</fullName>
    </submittedName>
</protein>
<dbReference type="OrthoDB" id="545675at2759"/>
<evidence type="ECO:0000313" key="2">
    <source>
        <dbReference type="Proteomes" id="UP000748531"/>
    </source>
</evidence>
<accession>A0A8J4T0R3</accession>